<dbReference type="PANTHER" id="PTHR46017:SF1">
    <property type="entry name" value="ALPHA-MANNOSIDASE 2C1"/>
    <property type="match status" value="1"/>
</dbReference>
<dbReference type="GO" id="GO:0000329">
    <property type="term" value="C:fungal-type vacuole membrane"/>
    <property type="evidence" value="ECO:0007669"/>
    <property type="project" value="TreeGrafter"/>
</dbReference>
<dbReference type="Gene3D" id="3.20.110.10">
    <property type="entry name" value="Glycoside hydrolase 38, N terminal domain"/>
    <property type="match status" value="1"/>
</dbReference>
<evidence type="ECO:0000313" key="4">
    <source>
        <dbReference type="Proteomes" id="UP000268093"/>
    </source>
</evidence>
<dbReference type="OrthoDB" id="10261055at2759"/>
<keyword evidence="4" id="KW-1185">Reference proteome</keyword>
<protein>
    <submittedName>
        <fullName evidence="3">Uncharacterized protein</fullName>
    </submittedName>
</protein>
<dbReference type="GO" id="GO:0004559">
    <property type="term" value="F:alpha-mannosidase activity"/>
    <property type="evidence" value="ECO:0007669"/>
    <property type="project" value="InterPro"/>
</dbReference>
<dbReference type="Proteomes" id="UP000268093">
    <property type="component" value="Unassembled WGS sequence"/>
</dbReference>
<evidence type="ECO:0000259" key="1">
    <source>
        <dbReference type="Pfam" id="PF01074"/>
    </source>
</evidence>
<gene>
    <name evidence="3" type="ORF">BC936DRAFT_142630</name>
</gene>
<dbReference type="PANTHER" id="PTHR46017">
    <property type="entry name" value="ALPHA-MANNOSIDASE 2C1"/>
    <property type="match status" value="1"/>
</dbReference>
<dbReference type="GO" id="GO:0006013">
    <property type="term" value="P:mannose metabolic process"/>
    <property type="evidence" value="ECO:0007669"/>
    <property type="project" value="InterPro"/>
</dbReference>
<reference evidence="3 4" key="1">
    <citation type="journal article" date="2018" name="New Phytol.">
        <title>Phylogenomics of Endogonaceae and evolution of mycorrhizas within Mucoromycota.</title>
        <authorList>
            <person name="Chang Y."/>
            <person name="Desiro A."/>
            <person name="Na H."/>
            <person name="Sandor L."/>
            <person name="Lipzen A."/>
            <person name="Clum A."/>
            <person name="Barry K."/>
            <person name="Grigoriev I.V."/>
            <person name="Martin F.M."/>
            <person name="Stajich J.E."/>
            <person name="Smith M.E."/>
            <person name="Bonito G."/>
            <person name="Spatafora J.W."/>
        </authorList>
    </citation>
    <scope>NUCLEOTIDE SEQUENCE [LARGE SCALE GENOMIC DNA]</scope>
    <source>
        <strain evidence="3 4">GMNB39</strain>
    </source>
</reference>
<evidence type="ECO:0000313" key="3">
    <source>
        <dbReference type="EMBL" id="RUP49391.1"/>
    </source>
</evidence>
<proteinExistence type="predicted"/>
<feature type="domain" description="Alpha-mannosidase Ams1-like N-terminal" evidence="2">
    <location>
        <begin position="71"/>
        <end position="207"/>
    </location>
</feature>
<sequence length="506" mass="57477">MKPPSLDLALSTFLSTTKQMPKLNERTTPRLPRHIALSRLNIFFSPDTEWKELGLSAQLWRYRTDSESHIHFSAYSVPDLKRIPFNEAIVNEFTRVKKGWSFGPSWSTHWVHVYITIPSDWAGEEVQLQWDANCEGLIFSTDGVPLQGLTGGRDQARHQFLITHFALPGQKFEYYIELAANGMFGVGSTGMVPDPNRYFYLQTADLVVPNKRAWALYHDFEIIRSFIHDTPENTQRQHDALYAANEIVNVFKPGDDNSIERGLSIASEWLRKRGGDGQHRVTAIGNCHIGKYLQHCLALALCRNQTQGRPFMVQPDPSDGPLPGLQVRVLAGATVRIFARELSHTLRAGEGQDSGGAVYSDWRDTNMPSGEALIRQMLLGQRFFEKHFNKRAKTYWLPDSFGKMIQNIPLALHNVSCKVSDLIEVAAHSPFNHPPRQVTLYQSIPSDHLLLDRYQWVQGARASKSSQHVSARYTVRLENLNNNKDLDYTNESLLLFGLVQPELRPC</sequence>
<dbReference type="AlphaFoldDB" id="A0A433DEW9"/>
<organism evidence="3 4">
    <name type="scientific">Jimgerdemannia flammicorona</name>
    <dbReference type="NCBI Taxonomy" id="994334"/>
    <lineage>
        <taxon>Eukaryota</taxon>
        <taxon>Fungi</taxon>
        <taxon>Fungi incertae sedis</taxon>
        <taxon>Mucoromycota</taxon>
        <taxon>Mucoromycotina</taxon>
        <taxon>Endogonomycetes</taxon>
        <taxon>Endogonales</taxon>
        <taxon>Endogonaceae</taxon>
        <taxon>Jimgerdemannia</taxon>
    </lineage>
</organism>
<dbReference type="GO" id="GO:0009313">
    <property type="term" value="P:oligosaccharide catabolic process"/>
    <property type="evidence" value="ECO:0007669"/>
    <property type="project" value="TreeGrafter"/>
</dbReference>
<feature type="domain" description="Glycoside hydrolase family 38 N-terminal" evidence="1">
    <location>
        <begin position="363"/>
        <end position="497"/>
    </location>
</feature>
<dbReference type="InterPro" id="IPR054723">
    <property type="entry name" value="Ams1-like_N"/>
</dbReference>
<evidence type="ECO:0000259" key="2">
    <source>
        <dbReference type="Pfam" id="PF22907"/>
    </source>
</evidence>
<dbReference type="InterPro" id="IPR011330">
    <property type="entry name" value="Glyco_hydro/deAcase_b/a-brl"/>
</dbReference>
<name>A0A433DEW9_9FUNG</name>
<dbReference type="EMBL" id="RBNI01002339">
    <property type="protein sequence ID" value="RUP49391.1"/>
    <property type="molecule type" value="Genomic_DNA"/>
</dbReference>
<accession>A0A433DEW9</accession>
<dbReference type="SUPFAM" id="SSF88713">
    <property type="entry name" value="Glycoside hydrolase/deacetylase"/>
    <property type="match status" value="1"/>
</dbReference>
<comment type="caution">
    <text evidence="3">The sequence shown here is derived from an EMBL/GenBank/DDBJ whole genome shotgun (WGS) entry which is preliminary data.</text>
</comment>
<dbReference type="InterPro" id="IPR000602">
    <property type="entry name" value="Glyco_hydro_38_N"/>
</dbReference>
<dbReference type="Pfam" id="PF01074">
    <property type="entry name" value="Glyco_hydro_38N"/>
    <property type="match status" value="1"/>
</dbReference>
<dbReference type="InterPro" id="IPR027291">
    <property type="entry name" value="Glyco_hydro_38_N_sf"/>
</dbReference>
<dbReference type="Pfam" id="PF22907">
    <property type="entry name" value="Ams1-like_1st"/>
    <property type="match status" value="1"/>
</dbReference>